<organism evidence="2 3">
    <name type="scientific">Araneus ventricosus</name>
    <name type="common">Orbweaver spider</name>
    <name type="synonym">Epeira ventricosa</name>
    <dbReference type="NCBI Taxonomy" id="182803"/>
    <lineage>
        <taxon>Eukaryota</taxon>
        <taxon>Metazoa</taxon>
        <taxon>Ecdysozoa</taxon>
        <taxon>Arthropoda</taxon>
        <taxon>Chelicerata</taxon>
        <taxon>Arachnida</taxon>
        <taxon>Araneae</taxon>
        <taxon>Araneomorphae</taxon>
        <taxon>Entelegynae</taxon>
        <taxon>Araneoidea</taxon>
        <taxon>Araneidae</taxon>
        <taxon>Araneus</taxon>
    </lineage>
</organism>
<proteinExistence type="predicted"/>
<dbReference type="Proteomes" id="UP000499080">
    <property type="component" value="Unassembled WGS sequence"/>
</dbReference>
<dbReference type="GO" id="GO:0004523">
    <property type="term" value="F:RNA-DNA hybrid ribonuclease activity"/>
    <property type="evidence" value="ECO:0007669"/>
    <property type="project" value="InterPro"/>
</dbReference>
<feature type="domain" description="RNase H type-1" evidence="1">
    <location>
        <begin position="98"/>
        <end position="201"/>
    </location>
</feature>
<keyword evidence="3" id="KW-1185">Reference proteome</keyword>
<dbReference type="PROSITE" id="PS50879">
    <property type="entry name" value="RNASE_H_1"/>
    <property type="match status" value="1"/>
</dbReference>
<dbReference type="InterPro" id="IPR012337">
    <property type="entry name" value="RNaseH-like_sf"/>
</dbReference>
<dbReference type="AlphaFoldDB" id="A0A4Y2GHE9"/>
<name>A0A4Y2GHE9_ARAVE</name>
<dbReference type="SUPFAM" id="SSF53098">
    <property type="entry name" value="Ribonuclease H-like"/>
    <property type="match status" value="1"/>
</dbReference>
<comment type="caution">
    <text evidence="2">The sequence shown here is derived from an EMBL/GenBank/DDBJ whole genome shotgun (WGS) entry which is preliminary data.</text>
</comment>
<protein>
    <recommendedName>
        <fullName evidence="1">RNase H type-1 domain-containing protein</fullName>
    </recommendedName>
</protein>
<evidence type="ECO:0000313" key="2">
    <source>
        <dbReference type="EMBL" id="GBM52206.1"/>
    </source>
</evidence>
<accession>A0A4Y2GHE9</accession>
<sequence>MCDWQNEDNNLAGHDAWNNAEFVQCVTATQIELTSTEEEEDLMQKRCESQAVPIVQTFFLLIIDINPSEIEDEPTVWSAHPSEQPSLTQIYLEEGYSINTGLTIYIGGSRTEKKTVFQSELLALLKAVEHAVKLRTQQLTIPVANQDSIQSAAKPKSHDTITRKIFELLHSHSHIRVSWIRARVGYLGNAEEDRLAKGGIRNGKIA</sequence>
<gene>
    <name evidence="2" type="ORF">AVEN_170992_1</name>
</gene>
<dbReference type="InterPro" id="IPR036397">
    <property type="entry name" value="RNaseH_sf"/>
</dbReference>
<dbReference type="EMBL" id="BGPR01001369">
    <property type="protein sequence ID" value="GBM52206.1"/>
    <property type="molecule type" value="Genomic_DNA"/>
</dbReference>
<evidence type="ECO:0000313" key="3">
    <source>
        <dbReference type="Proteomes" id="UP000499080"/>
    </source>
</evidence>
<dbReference type="InterPro" id="IPR002156">
    <property type="entry name" value="RNaseH_domain"/>
</dbReference>
<dbReference type="Gene3D" id="3.30.420.10">
    <property type="entry name" value="Ribonuclease H-like superfamily/Ribonuclease H"/>
    <property type="match status" value="1"/>
</dbReference>
<reference evidence="2 3" key="1">
    <citation type="journal article" date="2019" name="Sci. Rep.">
        <title>Orb-weaving spider Araneus ventricosus genome elucidates the spidroin gene catalogue.</title>
        <authorList>
            <person name="Kono N."/>
            <person name="Nakamura H."/>
            <person name="Ohtoshi R."/>
            <person name="Moran D.A.P."/>
            <person name="Shinohara A."/>
            <person name="Yoshida Y."/>
            <person name="Fujiwara M."/>
            <person name="Mori M."/>
            <person name="Tomita M."/>
            <person name="Arakawa K."/>
        </authorList>
    </citation>
    <scope>NUCLEOTIDE SEQUENCE [LARGE SCALE GENOMIC DNA]</scope>
</reference>
<dbReference type="GO" id="GO:0003676">
    <property type="term" value="F:nucleic acid binding"/>
    <property type="evidence" value="ECO:0007669"/>
    <property type="project" value="InterPro"/>
</dbReference>
<evidence type="ECO:0000259" key="1">
    <source>
        <dbReference type="PROSITE" id="PS50879"/>
    </source>
</evidence>